<dbReference type="STRING" id="1203610.HMPREF1536_02153"/>
<organism evidence="3 4">
    <name type="scientific">Parabacteroides gordonii MS-1 = DSM 23371</name>
    <dbReference type="NCBI Taxonomy" id="1203610"/>
    <lineage>
        <taxon>Bacteria</taxon>
        <taxon>Pseudomonadati</taxon>
        <taxon>Bacteroidota</taxon>
        <taxon>Bacteroidia</taxon>
        <taxon>Bacteroidales</taxon>
        <taxon>Tannerellaceae</taxon>
        <taxon>Parabacteroides</taxon>
    </lineage>
</organism>
<dbReference type="InterPro" id="IPR051803">
    <property type="entry name" value="TA_system_RelE-like_toxin"/>
</dbReference>
<dbReference type="InterPro" id="IPR007712">
    <property type="entry name" value="RelE/ParE_toxin"/>
</dbReference>
<dbReference type="AlphaFoldDB" id="A0A0F5JHZ3"/>
<dbReference type="HOGENOM" id="CLU_147162_8_2_10"/>
<dbReference type="PANTHER" id="PTHR33755">
    <property type="entry name" value="TOXIN PARE1-RELATED"/>
    <property type="match status" value="1"/>
</dbReference>
<dbReference type="InterPro" id="IPR035093">
    <property type="entry name" value="RelE/ParE_toxin_dom_sf"/>
</dbReference>
<dbReference type="PATRIC" id="fig|1203610.3.peg.2210"/>
<accession>A0A0F5JHZ3</accession>
<evidence type="ECO:0000256" key="1">
    <source>
        <dbReference type="ARBA" id="ARBA00006226"/>
    </source>
</evidence>
<evidence type="ECO:0008006" key="5">
    <source>
        <dbReference type="Google" id="ProtNLM"/>
    </source>
</evidence>
<gene>
    <name evidence="3" type="ORF">HMPREF1536_02153</name>
</gene>
<name>A0A0F5JHZ3_9BACT</name>
<dbReference type="EMBL" id="AQHW01000013">
    <property type="protein sequence ID" value="KKB57431.1"/>
    <property type="molecule type" value="Genomic_DNA"/>
</dbReference>
<keyword evidence="2" id="KW-1277">Toxin-antitoxin system</keyword>
<dbReference type="SUPFAM" id="SSF143011">
    <property type="entry name" value="RelE-like"/>
    <property type="match status" value="1"/>
</dbReference>
<dbReference type="Gene3D" id="3.30.2310.20">
    <property type="entry name" value="RelE-like"/>
    <property type="match status" value="1"/>
</dbReference>
<comment type="similarity">
    <text evidence="1">Belongs to the RelE toxin family.</text>
</comment>
<dbReference type="Proteomes" id="UP000033035">
    <property type="component" value="Unassembled WGS sequence"/>
</dbReference>
<reference evidence="3 4" key="1">
    <citation type="submission" date="2013-04" db="EMBL/GenBank/DDBJ databases">
        <title>The Genome Sequence of Parabacteroides gordonii DSM 23371.</title>
        <authorList>
            <consortium name="The Broad Institute Genomics Platform"/>
            <person name="Earl A."/>
            <person name="Ward D."/>
            <person name="Feldgarden M."/>
            <person name="Gevers D."/>
            <person name="Martens E."/>
            <person name="Sakamoto M."/>
            <person name="Benno Y."/>
            <person name="Suzuki N."/>
            <person name="Matsunaga N."/>
            <person name="Koshihara K."/>
            <person name="Seki M."/>
            <person name="Komiya H."/>
            <person name="Walker B."/>
            <person name="Young S."/>
            <person name="Zeng Q."/>
            <person name="Gargeya S."/>
            <person name="Fitzgerald M."/>
            <person name="Haas B."/>
            <person name="Abouelleil A."/>
            <person name="Allen A.W."/>
            <person name="Alvarado L."/>
            <person name="Arachchi H.M."/>
            <person name="Berlin A.M."/>
            <person name="Chapman S.B."/>
            <person name="Gainer-Dewar J."/>
            <person name="Goldberg J."/>
            <person name="Griggs A."/>
            <person name="Gujja S."/>
            <person name="Hansen M."/>
            <person name="Howarth C."/>
            <person name="Imamovic A."/>
            <person name="Ireland A."/>
            <person name="Larimer J."/>
            <person name="McCowan C."/>
            <person name="Murphy C."/>
            <person name="Pearson M."/>
            <person name="Poon T.W."/>
            <person name="Priest M."/>
            <person name="Roberts A."/>
            <person name="Saif S."/>
            <person name="Shea T."/>
            <person name="Sisk P."/>
            <person name="Sykes S."/>
            <person name="Wortman J."/>
            <person name="Nusbaum C."/>
            <person name="Birren B."/>
        </authorList>
    </citation>
    <scope>NUCLEOTIDE SEQUENCE [LARGE SCALE GENOMIC DNA]</scope>
    <source>
        <strain evidence="3 4">MS-1</strain>
    </source>
</reference>
<dbReference type="Pfam" id="PF05016">
    <property type="entry name" value="ParE_toxin"/>
    <property type="match status" value="1"/>
</dbReference>
<comment type="caution">
    <text evidence="3">The sequence shown here is derived from an EMBL/GenBank/DDBJ whole genome shotgun (WGS) entry which is preliminary data.</text>
</comment>
<evidence type="ECO:0000313" key="3">
    <source>
        <dbReference type="EMBL" id="KKB57431.1"/>
    </source>
</evidence>
<evidence type="ECO:0000256" key="2">
    <source>
        <dbReference type="ARBA" id="ARBA00022649"/>
    </source>
</evidence>
<evidence type="ECO:0000313" key="4">
    <source>
        <dbReference type="Proteomes" id="UP000033035"/>
    </source>
</evidence>
<proteinExistence type="inferred from homology"/>
<keyword evidence="4" id="KW-1185">Reference proteome</keyword>
<dbReference type="PANTHER" id="PTHR33755:SF7">
    <property type="entry name" value="TOXIN MODULE OF TOXIN-ANTITOXIN SYSTEM RELE_STBE FAMILY"/>
    <property type="match status" value="1"/>
</dbReference>
<protein>
    <recommendedName>
        <fullName evidence="5">RelE/StbE family addiction module toxin</fullName>
    </recommendedName>
</protein>
<sequence length="96" mass="11261">MKRAVKHLDTVYDFLAKKNEQAAIKVYNELLDTADTLLTFPLAGKEEDVLKDNPKNYRSLVACKHYKLIYRIEKDIIKIVAVWDCRQNPKKLKRVI</sequence>